<dbReference type="AlphaFoldDB" id="A0A1M5L0I0"/>
<feature type="domain" description="Peptidase S9 prolyl oligopeptidase catalytic" evidence="2">
    <location>
        <begin position="655"/>
        <end position="823"/>
    </location>
</feature>
<dbReference type="PANTHER" id="PTHR42776">
    <property type="entry name" value="SERINE PEPTIDASE S9 FAMILY MEMBER"/>
    <property type="match status" value="1"/>
</dbReference>
<dbReference type="GO" id="GO:0006508">
    <property type="term" value="P:proteolysis"/>
    <property type="evidence" value="ECO:0007669"/>
    <property type="project" value="InterPro"/>
</dbReference>
<reference evidence="4" key="1">
    <citation type="submission" date="2016-11" db="EMBL/GenBank/DDBJ databases">
        <authorList>
            <person name="Varghese N."/>
            <person name="Submissions S."/>
        </authorList>
    </citation>
    <scope>NUCLEOTIDE SEQUENCE [LARGE SCALE GENOMIC DNA]</scope>
    <source>
        <strain evidence="4">DSM 19055</strain>
    </source>
</reference>
<dbReference type="OrthoDB" id="9812921at2"/>
<dbReference type="SUPFAM" id="SSF53474">
    <property type="entry name" value="alpha/beta-Hydrolases"/>
    <property type="match status" value="1"/>
</dbReference>
<keyword evidence="4" id="KW-1185">Reference proteome</keyword>
<evidence type="ECO:0000256" key="1">
    <source>
        <dbReference type="ARBA" id="ARBA00022801"/>
    </source>
</evidence>
<dbReference type="Proteomes" id="UP000184047">
    <property type="component" value="Unassembled WGS sequence"/>
</dbReference>
<dbReference type="GO" id="GO:0004177">
    <property type="term" value="F:aminopeptidase activity"/>
    <property type="evidence" value="ECO:0007669"/>
    <property type="project" value="UniProtKB-KW"/>
</dbReference>
<keyword evidence="3" id="KW-0645">Protease</keyword>
<evidence type="ECO:0000259" key="2">
    <source>
        <dbReference type="Pfam" id="PF00326"/>
    </source>
</evidence>
<dbReference type="GO" id="GO:0004252">
    <property type="term" value="F:serine-type endopeptidase activity"/>
    <property type="evidence" value="ECO:0007669"/>
    <property type="project" value="TreeGrafter"/>
</dbReference>
<dbReference type="RefSeq" id="WP_048506305.1">
    <property type="nucleotide sequence ID" value="NZ_FQWT01000001.1"/>
</dbReference>
<dbReference type="InterPro" id="IPR001375">
    <property type="entry name" value="Peptidase_S9_cat"/>
</dbReference>
<sequence>MAIKIKYLLVSIILNGFIFIPAQQQGDTLTQWKAKFATLGGVPKISSEGTWIGINKQYKLGGDSAYVVSTKDKTIHKIVSTGVLDFLNEEGVFGRKADQLQFLNLKTGKIYQYNNASNYYRLDNLNRYAIYSRDKHLIFYDLTGNQLQEMADIDGLMATDSKSKLYVVRQSEGKAKILETTGKRQEIVYSTENRISKIELTPSGKQLLITEVQIQKGHNQLTILDSEHDYKKVIQLNVPSKSELSLTEIQNGKYFLINSRVRFSEEQSSLVDIWYGNDPFVNLHKRMYVNNEYWLWDTIANKLQSLKIQENHVLESLNNARYFLTYLPRKDYNFNTFTPDINDAYIFDISTESLTAIGSLKQIPTLTKGWRPDFVGNRFFCSKNGRLFLASNDGKNWSLFSTSGKREALIEKFGLEKPVFTANSNQIYFESSDDLWKYDINRKKLTALGIAKGKKVEIKNQTNEFGESTLNSFLPEDSILLEVYDNYSNKTFYNMYRKGKWKEVVPETENRIDSDHLLFNRNMTSFYTLERNFNQPPTLYSYVNGHKNKLFNAGIKDVEAQKIKQKIYNFKAVGKNLRGILYYPIDYDPKGKYPMVVHIYQVQRTLSNDYLSPNNVSPVGFQIRTLLERGYFVYLPDIEQGKDGPGMSALECVNSALDALLKNPLIDQDRIALLGHSYGGYETNFIATQSQRFKTYVSGAGFSDLISSYHSYSYQYVKPFYFFYETGQFKMGDSVAEDKEKYLLNSPILNVENVKSPILLWGGKKDENVPLDQVMEFYIGLRRYQKQVIALLYKNGNHDFLHHPLEEKDRDEKILEWFDYFLKDIKDVPWINKQIKKKAPF</sequence>
<dbReference type="STRING" id="421058.SAMN05421866_0907"/>
<proteinExistence type="predicted"/>
<evidence type="ECO:0000313" key="3">
    <source>
        <dbReference type="EMBL" id="SHG58548.1"/>
    </source>
</evidence>
<dbReference type="SUPFAM" id="SSF82171">
    <property type="entry name" value="DPP6 N-terminal domain-like"/>
    <property type="match status" value="1"/>
</dbReference>
<keyword evidence="3" id="KW-0031">Aminopeptidase</keyword>
<dbReference type="Pfam" id="PF00326">
    <property type="entry name" value="Peptidase_S9"/>
    <property type="match status" value="1"/>
</dbReference>
<evidence type="ECO:0000313" key="4">
    <source>
        <dbReference type="Proteomes" id="UP000184047"/>
    </source>
</evidence>
<dbReference type="EMBL" id="FQWT01000001">
    <property type="protein sequence ID" value="SHG58548.1"/>
    <property type="molecule type" value="Genomic_DNA"/>
</dbReference>
<gene>
    <name evidence="3" type="ORF">SAMN05421866_0907</name>
</gene>
<dbReference type="InterPro" id="IPR029058">
    <property type="entry name" value="AB_hydrolase_fold"/>
</dbReference>
<name>A0A1M5L0I0_9FLAO</name>
<organism evidence="3 4">
    <name type="scientific">Chryseobacterium oranimense</name>
    <dbReference type="NCBI Taxonomy" id="421058"/>
    <lineage>
        <taxon>Bacteria</taxon>
        <taxon>Pseudomonadati</taxon>
        <taxon>Bacteroidota</taxon>
        <taxon>Flavobacteriia</taxon>
        <taxon>Flavobacteriales</taxon>
        <taxon>Weeksellaceae</taxon>
        <taxon>Chryseobacterium group</taxon>
        <taxon>Chryseobacterium</taxon>
    </lineage>
</organism>
<dbReference type="Gene3D" id="3.40.50.1820">
    <property type="entry name" value="alpha/beta hydrolase"/>
    <property type="match status" value="1"/>
</dbReference>
<protein>
    <submittedName>
        <fullName evidence="3">Dipeptidyl aminopeptidase/acylaminoacyl peptidase</fullName>
    </submittedName>
</protein>
<dbReference type="PANTHER" id="PTHR42776:SF27">
    <property type="entry name" value="DIPEPTIDYL PEPTIDASE FAMILY MEMBER 6"/>
    <property type="match status" value="1"/>
</dbReference>
<keyword evidence="1" id="KW-0378">Hydrolase</keyword>
<accession>A0A1M5L0I0</accession>